<sequence>MSVGTFRLVLRTGGQALSAVEAIPPSASGYPPPARPYWGARIGGAHALG</sequence>
<dbReference type="EMBL" id="KN817604">
    <property type="protein sequence ID" value="KJA17383.1"/>
    <property type="molecule type" value="Genomic_DNA"/>
</dbReference>
<dbReference type="Proteomes" id="UP000054270">
    <property type="component" value="Unassembled WGS sequence"/>
</dbReference>
<name>A0A0D2M2I3_HYPSF</name>
<accession>A0A0D2M2I3</accession>
<evidence type="ECO:0000313" key="2">
    <source>
        <dbReference type="Proteomes" id="UP000054270"/>
    </source>
</evidence>
<dbReference type="AlphaFoldDB" id="A0A0D2M2I3"/>
<reference evidence="2" key="1">
    <citation type="submission" date="2014-04" db="EMBL/GenBank/DDBJ databases">
        <title>Evolutionary Origins and Diversification of the Mycorrhizal Mutualists.</title>
        <authorList>
            <consortium name="DOE Joint Genome Institute"/>
            <consortium name="Mycorrhizal Genomics Consortium"/>
            <person name="Kohler A."/>
            <person name="Kuo A."/>
            <person name="Nagy L.G."/>
            <person name="Floudas D."/>
            <person name="Copeland A."/>
            <person name="Barry K.W."/>
            <person name="Cichocki N."/>
            <person name="Veneault-Fourrey C."/>
            <person name="LaButti K."/>
            <person name="Lindquist E.A."/>
            <person name="Lipzen A."/>
            <person name="Lundell T."/>
            <person name="Morin E."/>
            <person name="Murat C."/>
            <person name="Riley R."/>
            <person name="Ohm R."/>
            <person name="Sun H."/>
            <person name="Tunlid A."/>
            <person name="Henrissat B."/>
            <person name="Grigoriev I.V."/>
            <person name="Hibbett D.S."/>
            <person name="Martin F."/>
        </authorList>
    </citation>
    <scope>NUCLEOTIDE SEQUENCE [LARGE SCALE GENOMIC DNA]</scope>
    <source>
        <strain evidence="2">FD-334 SS-4</strain>
    </source>
</reference>
<proteinExistence type="predicted"/>
<gene>
    <name evidence="1" type="ORF">HYPSUDRAFT_206212</name>
</gene>
<evidence type="ECO:0000313" key="1">
    <source>
        <dbReference type="EMBL" id="KJA17383.1"/>
    </source>
</evidence>
<protein>
    <submittedName>
        <fullName evidence="1">Uncharacterized protein</fullName>
    </submittedName>
</protein>
<keyword evidence="2" id="KW-1185">Reference proteome</keyword>
<organism evidence="1 2">
    <name type="scientific">Hypholoma sublateritium (strain FD-334 SS-4)</name>
    <dbReference type="NCBI Taxonomy" id="945553"/>
    <lineage>
        <taxon>Eukaryota</taxon>
        <taxon>Fungi</taxon>
        <taxon>Dikarya</taxon>
        <taxon>Basidiomycota</taxon>
        <taxon>Agaricomycotina</taxon>
        <taxon>Agaricomycetes</taxon>
        <taxon>Agaricomycetidae</taxon>
        <taxon>Agaricales</taxon>
        <taxon>Agaricineae</taxon>
        <taxon>Strophariaceae</taxon>
        <taxon>Hypholoma</taxon>
    </lineage>
</organism>